<feature type="transmembrane region" description="Helical" evidence="1">
    <location>
        <begin position="46"/>
        <end position="65"/>
    </location>
</feature>
<keyword evidence="1" id="KW-0812">Transmembrane</keyword>
<evidence type="ECO:0000313" key="2">
    <source>
        <dbReference type="EMBL" id="CDG85387.1"/>
    </source>
</evidence>
<feature type="transmembrane region" description="Helical" evidence="1">
    <location>
        <begin position="86"/>
        <end position="104"/>
    </location>
</feature>
<organism evidence="2 3">
    <name type="scientific">Janthinobacterium agaricidamnosum NBRC 102515 = DSM 9628</name>
    <dbReference type="NCBI Taxonomy" id="1349767"/>
    <lineage>
        <taxon>Bacteria</taxon>
        <taxon>Pseudomonadati</taxon>
        <taxon>Pseudomonadota</taxon>
        <taxon>Betaproteobacteria</taxon>
        <taxon>Burkholderiales</taxon>
        <taxon>Oxalobacteraceae</taxon>
        <taxon>Janthinobacterium</taxon>
    </lineage>
</organism>
<evidence type="ECO:0000313" key="3">
    <source>
        <dbReference type="Proteomes" id="UP000027604"/>
    </source>
</evidence>
<keyword evidence="1" id="KW-0472">Membrane</keyword>
<accession>W0VDK2</accession>
<sequence length="159" mass="18066">MLVWRIYSRLKRLTARQQSHLWRHWTAVILCPLLLLGLAFSTRFDVLPLSCLAAGALAGGWLGFFGIKLTRFENHGKALFYTPNRYLGMSVAMLFAARMIYRGMELYMNSRALIPQPNEPFGQSPLTLLTLGLVAGYYAVYGWGLVRWRQRQKALPASA</sequence>
<name>W0VDK2_9BURK</name>
<dbReference type="EMBL" id="HG322949">
    <property type="protein sequence ID" value="CDG85387.1"/>
    <property type="molecule type" value="Genomic_DNA"/>
</dbReference>
<dbReference type="PATRIC" id="fig|1349767.4.peg.1410"/>
<dbReference type="Pfam" id="PF07301">
    <property type="entry name" value="DUF1453"/>
    <property type="match status" value="1"/>
</dbReference>
<reference evidence="2 3" key="1">
    <citation type="journal article" date="2015" name="Genome Announc.">
        <title>Genome Sequence of Mushroom Soft-Rot Pathogen Janthinobacterium agaricidamnosum.</title>
        <authorList>
            <person name="Graupner K."/>
            <person name="Lackner G."/>
            <person name="Hertweck C."/>
        </authorList>
    </citation>
    <scope>NUCLEOTIDE SEQUENCE [LARGE SCALE GENOMIC DNA]</scope>
    <source>
        <strain evidence="3">NBRC 102515 / DSM 9628</strain>
    </source>
</reference>
<protein>
    <submittedName>
        <fullName evidence="2">Putative membrane protein</fullName>
    </submittedName>
</protein>
<feature type="transmembrane region" description="Helical" evidence="1">
    <location>
        <begin position="21"/>
        <end position="40"/>
    </location>
</feature>
<keyword evidence="3" id="KW-1185">Reference proteome</keyword>
<evidence type="ECO:0000256" key="1">
    <source>
        <dbReference type="SAM" id="Phobius"/>
    </source>
</evidence>
<dbReference type="eggNOG" id="ENOG50302RQ">
    <property type="taxonomic scope" value="Bacteria"/>
</dbReference>
<keyword evidence="1" id="KW-1133">Transmembrane helix</keyword>
<dbReference type="KEGG" id="jag:GJA_4783"/>
<gene>
    <name evidence="2" type="ORF">GJA_4783</name>
</gene>
<dbReference type="AlphaFoldDB" id="W0VDK2"/>
<dbReference type="HOGENOM" id="CLU_131994_0_0_4"/>
<dbReference type="Proteomes" id="UP000027604">
    <property type="component" value="Chromosome I"/>
</dbReference>
<feature type="transmembrane region" description="Helical" evidence="1">
    <location>
        <begin position="124"/>
        <end position="146"/>
    </location>
</feature>
<dbReference type="InterPro" id="IPR058247">
    <property type="entry name" value="DUF1453"/>
</dbReference>
<proteinExistence type="predicted"/>